<dbReference type="STRING" id="1450537.A0A395HTN8"/>
<dbReference type="Pfam" id="PF00106">
    <property type="entry name" value="adh_short"/>
    <property type="match status" value="1"/>
</dbReference>
<dbReference type="GeneID" id="37201399"/>
<dbReference type="GO" id="GO:0016491">
    <property type="term" value="F:oxidoreductase activity"/>
    <property type="evidence" value="ECO:0007669"/>
    <property type="project" value="UniProtKB-KW"/>
</dbReference>
<evidence type="ECO:0000256" key="2">
    <source>
        <dbReference type="ARBA" id="ARBA00022857"/>
    </source>
</evidence>
<dbReference type="InterPro" id="IPR036291">
    <property type="entry name" value="NAD(P)-bd_dom_sf"/>
</dbReference>
<comment type="similarity">
    <text evidence="1">Belongs to the short-chain dehydrogenases/reductases (SDR) family.</text>
</comment>
<proteinExistence type="inferred from homology"/>
<reference evidence="4 5" key="1">
    <citation type="submission" date="2018-02" db="EMBL/GenBank/DDBJ databases">
        <title>The genomes of Aspergillus section Nigri reveals drivers in fungal speciation.</title>
        <authorList>
            <consortium name="DOE Joint Genome Institute"/>
            <person name="Vesth T.C."/>
            <person name="Nybo J."/>
            <person name="Theobald S."/>
            <person name="Brandl J."/>
            <person name="Frisvad J.C."/>
            <person name="Nielsen K.F."/>
            <person name="Lyhne E.K."/>
            <person name="Kogle M.E."/>
            <person name="Kuo A."/>
            <person name="Riley R."/>
            <person name="Clum A."/>
            <person name="Nolan M."/>
            <person name="Lipzen A."/>
            <person name="Salamov A."/>
            <person name="Henrissat B."/>
            <person name="Wiebenga A."/>
            <person name="De vries R.P."/>
            <person name="Grigoriev I.V."/>
            <person name="Mortensen U.H."/>
            <person name="Andersen M.R."/>
            <person name="Baker S.E."/>
        </authorList>
    </citation>
    <scope>NUCLEOTIDE SEQUENCE [LARGE SCALE GENOMIC DNA]</scope>
    <source>
        <strain evidence="4 5">CBS 101889</strain>
    </source>
</reference>
<protein>
    <recommendedName>
        <fullName evidence="6">NAD(P)-binding protein</fullName>
    </recommendedName>
</protein>
<dbReference type="PRINTS" id="PR00081">
    <property type="entry name" value="GDHRDH"/>
</dbReference>
<keyword evidence="3" id="KW-0560">Oxidoreductase</keyword>
<dbReference type="OrthoDB" id="37659at2759"/>
<dbReference type="PANTHER" id="PTHR43180">
    <property type="entry name" value="3-OXOACYL-(ACYL-CARRIER-PROTEIN) REDUCTASE (AFU_ORTHOLOGUE AFUA_6G11210)"/>
    <property type="match status" value="1"/>
</dbReference>
<dbReference type="Proteomes" id="UP000248961">
    <property type="component" value="Unassembled WGS sequence"/>
</dbReference>
<dbReference type="SUPFAM" id="SSF51735">
    <property type="entry name" value="NAD(P)-binding Rossmann-fold domains"/>
    <property type="match status" value="1"/>
</dbReference>
<organism evidence="4 5">
    <name type="scientific">Aspergillus homomorphus (strain CBS 101889)</name>
    <dbReference type="NCBI Taxonomy" id="1450537"/>
    <lineage>
        <taxon>Eukaryota</taxon>
        <taxon>Fungi</taxon>
        <taxon>Dikarya</taxon>
        <taxon>Ascomycota</taxon>
        <taxon>Pezizomycotina</taxon>
        <taxon>Eurotiomycetes</taxon>
        <taxon>Eurotiomycetidae</taxon>
        <taxon>Eurotiales</taxon>
        <taxon>Aspergillaceae</taxon>
        <taxon>Aspergillus</taxon>
        <taxon>Aspergillus subgen. Circumdati</taxon>
    </lineage>
</organism>
<dbReference type="GO" id="GO:0044550">
    <property type="term" value="P:secondary metabolite biosynthetic process"/>
    <property type="evidence" value="ECO:0007669"/>
    <property type="project" value="UniProtKB-ARBA"/>
</dbReference>
<dbReference type="PROSITE" id="PS00061">
    <property type="entry name" value="ADH_SHORT"/>
    <property type="match status" value="1"/>
</dbReference>
<gene>
    <name evidence="4" type="ORF">BO97DRAFT_426113</name>
</gene>
<dbReference type="AlphaFoldDB" id="A0A395HTN8"/>
<accession>A0A395HTN8</accession>
<evidence type="ECO:0000256" key="1">
    <source>
        <dbReference type="ARBA" id="ARBA00006484"/>
    </source>
</evidence>
<evidence type="ECO:0008006" key="6">
    <source>
        <dbReference type="Google" id="ProtNLM"/>
    </source>
</evidence>
<dbReference type="PANTHER" id="PTHR43180:SF80">
    <property type="entry name" value="NAD(P)-BINDING PROTEIN"/>
    <property type="match status" value="1"/>
</dbReference>
<dbReference type="Gene3D" id="3.40.50.720">
    <property type="entry name" value="NAD(P)-binding Rossmann-like Domain"/>
    <property type="match status" value="1"/>
</dbReference>
<dbReference type="VEuPathDB" id="FungiDB:BO97DRAFT_426113"/>
<dbReference type="InterPro" id="IPR020904">
    <property type="entry name" value="Sc_DH/Rdtase_CS"/>
</dbReference>
<name>A0A395HTN8_ASPHC</name>
<dbReference type="EMBL" id="KZ824292">
    <property type="protein sequence ID" value="RAL10869.1"/>
    <property type="molecule type" value="Genomic_DNA"/>
</dbReference>
<dbReference type="InterPro" id="IPR002347">
    <property type="entry name" value="SDR_fam"/>
</dbReference>
<keyword evidence="5" id="KW-1185">Reference proteome</keyword>
<evidence type="ECO:0000313" key="4">
    <source>
        <dbReference type="EMBL" id="RAL10869.1"/>
    </source>
</evidence>
<sequence length="326" mass="34599">MTSLTIADHDIPDCSSKTVVITVPGRMGRRSNLPDAQGVGLSPGLTCSSREAVKEYRIYLLRYHALEVHHGLRGTLNVIKVALSMMRRTKTAESIMITSSATAYSPEHSLPIYSASKLGLIGLVRALRSTLPLDNITINAVAPATTITGLLPPHLAAPIIAAGLPTSSSEFVGASDRPLGHCAAGSSGGVIWEGSRELGRGVSWPVERTSHFDIGYIIGDVFGKGEQDVLREDEAGGAITVDGDTNGFTLPMTVTPLVLSMFFISLENAIIASPSMLTDTDIVTTAVPMMENKFGDIELKGWYASALLINLGGFELPWGTCTNSLC</sequence>
<evidence type="ECO:0000256" key="3">
    <source>
        <dbReference type="ARBA" id="ARBA00023002"/>
    </source>
</evidence>
<dbReference type="RefSeq" id="XP_025550023.1">
    <property type="nucleotide sequence ID" value="XM_025697110.1"/>
</dbReference>
<evidence type="ECO:0000313" key="5">
    <source>
        <dbReference type="Proteomes" id="UP000248961"/>
    </source>
</evidence>
<keyword evidence="2" id="KW-0521">NADP</keyword>